<comment type="caution">
    <text evidence="1">The sequence shown here is derived from an EMBL/GenBank/DDBJ whole genome shotgun (WGS) entry which is preliminary data.</text>
</comment>
<evidence type="ECO:0000313" key="2">
    <source>
        <dbReference type="Proteomes" id="UP001187343"/>
    </source>
</evidence>
<evidence type="ECO:0000313" key="1">
    <source>
        <dbReference type="EMBL" id="KAK2881625.1"/>
    </source>
</evidence>
<proteinExistence type="predicted"/>
<accession>A0AA88TR74</accession>
<dbReference type="AlphaFoldDB" id="A0AA88TR74"/>
<gene>
    <name evidence="1" type="ORF">Q8A67_018893</name>
</gene>
<dbReference type="Proteomes" id="UP001187343">
    <property type="component" value="Unassembled WGS sequence"/>
</dbReference>
<protein>
    <submittedName>
        <fullName evidence="1">Uncharacterized protein</fullName>
    </submittedName>
</protein>
<sequence>MLLIPFPRSRPSSRLNSSGFYTTTPRDVVPFTASSCPAAPGLQSAVASTTEDRHGTHHTARALNRALDITAFTSSPDLQQEQSQCNYKLKPVLMLVDLLSLQASADQCSAFRLTVHDGNLFVCPSQAAEV</sequence>
<dbReference type="EMBL" id="JAUYZG010000018">
    <property type="protein sequence ID" value="KAK2881625.1"/>
    <property type="molecule type" value="Genomic_DNA"/>
</dbReference>
<name>A0AA88TR74_9TELE</name>
<keyword evidence="2" id="KW-1185">Reference proteome</keyword>
<organism evidence="1 2">
    <name type="scientific">Cirrhinus molitorella</name>
    <name type="common">mud carp</name>
    <dbReference type="NCBI Taxonomy" id="172907"/>
    <lineage>
        <taxon>Eukaryota</taxon>
        <taxon>Metazoa</taxon>
        <taxon>Chordata</taxon>
        <taxon>Craniata</taxon>
        <taxon>Vertebrata</taxon>
        <taxon>Euteleostomi</taxon>
        <taxon>Actinopterygii</taxon>
        <taxon>Neopterygii</taxon>
        <taxon>Teleostei</taxon>
        <taxon>Ostariophysi</taxon>
        <taxon>Cypriniformes</taxon>
        <taxon>Cyprinidae</taxon>
        <taxon>Labeoninae</taxon>
        <taxon>Labeonini</taxon>
        <taxon>Cirrhinus</taxon>
    </lineage>
</organism>
<reference evidence="1" key="1">
    <citation type="submission" date="2023-08" db="EMBL/GenBank/DDBJ databases">
        <title>Chromosome-level Genome Assembly of mud carp (Cirrhinus molitorella).</title>
        <authorList>
            <person name="Liu H."/>
        </authorList>
    </citation>
    <scope>NUCLEOTIDE SEQUENCE</scope>
    <source>
        <strain evidence="1">Prfri</strain>
        <tissue evidence="1">Muscle</tissue>
    </source>
</reference>